<proteinExistence type="inferred from homology"/>
<evidence type="ECO:0000256" key="3">
    <source>
        <dbReference type="ARBA" id="ARBA00022525"/>
    </source>
</evidence>
<dbReference type="AlphaFoldDB" id="A0AAF3EUJ9"/>
<dbReference type="InterPro" id="IPR010480">
    <property type="entry name" value="Pepsin-I3"/>
</dbReference>
<feature type="chain" id="PRO_5041856401" evidence="7">
    <location>
        <begin position="17"/>
        <end position="231"/>
    </location>
</feature>
<dbReference type="SUPFAM" id="SSF55149">
    <property type="entry name" value="Pepsin inhibitor-3"/>
    <property type="match status" value="1"/>
</dbReference>
<feature type="compositionally biased region" description="Basic and acidic residues" evidence="6">
    <location>
        <begin position="98"/>
        <end position="113"/>
    </location>
</feature>
<evidence type="ECO:0000313" key="10">
    <source>
        <dbReference type="WBParaSite" id="MBELARI_LOCUS17865"/>
    </source>
</evidence>
<feature type="signal peptide" evidence="7">
    <location>
        <begin position="1"/>
        <end position="16"/>
    </location>
</feature>
<evidence type="ECO:0000313" key="9">
    <source>
        <dbReference type="Proteomes" id="UP000887575"/>
    </source>
</evidence>
<dbReference type="GO" id="GO:0005576">
    <property type="term" value="C:extracellular region"/>
    <property type="evidence" value="ECO:0007669"/>
    <property type="project" value="UniProtKB-SubCell"/>
</dbReference>
<feature type="domain" description="Pepsin inhibitor-3-like repeated" evidence="8">
    <location>
        <begin position="113"/>
        <end position="186"/>
    </location>
</feature>
<dbReference type="Gene3D" id="3.30.1120.50">
    <property type="entry name" value="Pepsin inhibitor-3"/>
    <property type="match status" value="2"/>
</dbReference>
<feature type="region of interest" description="Disordered" evidence="6">
    <location>
        <begin position="85"/>
        <end position="113"/>
    </location>
</feature>
<comment type="subcellular location">
    <subcellularLocation>
        <location evidence="1">Secreted</location>
    </subcellularLocation>
</comment>
<sequence>MRSIVLFGLLAVCISGAPREKRFAALGLTTTGLGGTTGCVVTDNVLYANGFKQRELSESEMSELEQYREQLADYKKQVKSALEKKRNSMKKRFSGNDMTRDDENEVAKDESLKAPKKPSFCKEEDTTQYIFDGCMVQNNKVYIGREYARDLTTDEVKQLKIFDAKMTVYQKWAQKQMQKQMKGLFGGNDFFSAIFGGRSGASHLEPTTVDPEADQPPPEAPEAPKFCTAIY</sequence>
<evidence type="ECO:0000259" key="8">
    <source>
        <dbReference type="Pfam" id="PF06394"/>
    </source>
</evidence>
<dbReference type="Pfam" id="PF06394">
    <property type="entry name" value="Pepsin-I3"/>
    <property type="match status" value="2"/>
</dbReference>
<keyword evidence="5" id="KW-1015">Disulfide bond</keyword>
<evidence type="ECO:0000256" key="4">
    <source>
        <dbReference type="ARBA" id="ARBA00022729"/>
    </source>
</evidence>
<organism evidence="9 10">
    <name type="scientific">Mesorhabditis belari</name>
    <dbReference type="NCBI Taxonomy" id="2138241"/>
    <lineage>
        <taxon>Eukaryota</taxon>
        <taxon>Metazoa</taxon>
        <taxon>Ecdysozoa</taxon>
        <taxon>Nematoda</taxon>
        <taxon>Chromadorea</taxon>
        <taxon>Rhabditida</taxon>
        <taxon>Rhabditina</taxon>
        <taxon>Rhabditomorpha</taxon>
        <taxon>Rhabditoidea</taxon>
        <taxon>Rhabditidae</taxon>
        <taxon>Mesorhabditinae</taxon>
        <taxon>Mesorhabditis</taxon>
    </lineage>
</organism>
<feature type="domain" description="Pepsin inhibitor-3-like repeated" evidence="8">
    <location>
        <begin position="17"/>
        <end position="89"/>
    </location>
</feature>
<reference evidence="10 11" key="1">
    <citation type="submission" date="2024-02" db="UniProtKB">
        <authorList>
            <consortium name="WormBaseParasite"/>
        </authorList>
    </citation>
    <scope>IDENTIFICATION</scope>
</reference>
<evidence type="ECO:0000256" key="7">
    <source>
        <dbReference type="SAM" id="SignalP"/>
    </source>
</evidence>
<name>A0AAF3EUJ9_9BILA</name>
<dbReference type="WBParaSite" id="MBELARI_LOCUS17865">
    <property type="protein sequence ID" value="MBELARI_LOCUS17865"/>
    <property type="gene ID" value="MBELARI_LOCUS17865"/>
</dbReference>
<dbReference type="PANTHER" id="PTHR37969:SF1">
    <property type="entry name" value="PROTEIN CBG13105"/>
    <property type="match status" value="1"/>
</dbReference>
<dbReference type="CDD" id="cd00225">
    <property type="entry name" value="API3"/>
    <property type="match status" value="1"/>
</dbReference>
<feature type="region of interest" description="Disordered" evidence="6">
    <location>
        <begin position="202"/>
        <end position="224"/>
    </location>
</feature>
<evidence type="ECO:0000256" key="2">
    <source>
        <dbReference type="ARBA" id="ARBA00008019"/>
    </source>
</evidence>
<protein>
    <submittedName>
        <fullName evidence="10 11">Pepsin inhibitor-3-like repeated domain-containing protein</fullName>
    </submittedName>
</protein>
<dbReference type="WBParaSite" id="MBELARI_LOCUS259">
    <property type="protein sequence ID" value="MBELARI_LOCUS259"/>
    <property type="gene ID" value="MBELARI_LOCUS259"/>
</dbReference>
<evidence type="ECO:0000256" key="6">
    <source>
        <dbReference type="SAM" id="MobiDB-lite"/>
    </source>
</evidence>
<comment type="similarity">
    <text evidence="2">Belongs to the protease inhibitor I33 family.</text>
</comment>
<keyword evidence="3" id="KW-0964">Secreted</keyword>
<accession>A0AAF3EUJ9</accession>
<evidence type="ECO:0000313" key="11">
    <source>
        <dbReference type="WBParaSite" id="MBELARI_LOCUS259"/>
    </source>
</evidence>
<evidence type="ECO:0000256" key="1">
    <source>
        <dbReference type="ARBA" id="ARBA00004613"/>
    </source>
</evidence>
<evidence type="ECO:0000256" key="5">
    <source>
        <dbReference type="ARBA" id="ARBA00023157"/>
    </source>
</evidence>
<keyword evidence="4 7" id="KW-0732">Signal</keyword>
<dbReference type="Proteomes" id="UP000887575">
    <property type="component" value="Unassembled WGS sequence"/>
</dbReference>
<dbReference type="InterPro" id="IPR051901">
    <property type="entry name" value="Protease_Inhibitor_I33"/>
</dbReference>
<dbReference type="InterPro" id="IPR038412">
    <property type="entry name" value="Pepsin-I3_sf"/>
</dbReference>
<keyword evidence="9" id="KW-1185">Reference proteome</keyword>
<dbReference type="PANTHER" id="PTHR37969">
    <property type="entry name" value="PROTEIN CBG07421-RELATED"/>
    <property type="match status" value="1"/>
</dbReference>